<organism evidence="8 9">
    <name type="scientific">endosymbiont of Ridgeia piscesae</name>
    <dbReference type="NCBI Taxonomy" id="54398"/>
    <lineage>
        <taxon>Bacteria</taxon>
        <taxon>Pseudomonadati</taxon>
        <taxon>Pseudomonadota</taxon>
        <taxon>Gammaproteobacteria</taxon>
        <taxon>sulfur-oxidizing symbionts</taxon>
    </lineage>
</organism>
<dbReference type="OrthoDB" id="9807187at2"/>
<feature type="transmembrane region" description="Helical" evidence="7">
    <location>
        <begin position="31"/>
        <end position="48"/>
    </location>
</feature>
<sequence>MEDRPVSLGHYLFAYLSALALWLLLVGSLDAAEVVTGALVAMVITLAARPRLQLLVGLRLEVTAPIHLFRYLIYFFIALIKANLDVARRVLSPALPIQPALVEVETELQSDLGRLLLANSITLTPGTLSVDVRGERILVHWIDALPGCDLESATQAIVAGFERHLKGFLR</sequence>
<reference evidence="8 9" key="1">
    <citation type="submission" date="2015-11" db="EMBL/GenBank/DDBJ databases">
        <title>The genome of Candidatus Endoriftia persephone in Ridgeia piscesae and population structure of the North Eastern Pacific vestimentiferan symbionts.</title>
        <authorList>
            <person name="Perez M."/>
            <person name="Juniper K.S."/>
        </authorList>
    </citation>
    <scope>NUCLEOTIDE SEQUENCE [LARGE SCALE GENOMIC DNA]</scope>
    <source>
        <strain evidence="8">Ind11</strain>
    </source>
</reference>
<evidence type="ECO:0000313" key="8">
    <source>
        <dbReference type="EMBL" id="KRT56219.1"/>
    </source>
</evidence>
<keyword evidence="6 7" id="KW-0472">Membrane</keyword>
<keyword evidence="4 7" id="KW-0812">Transmembrane</keyword>
<evidence type="ECO:0000256" key="1">
    <source>
        <dbReference type="ARBA" id="ARBA00004651"/>
    </source>
</evidence>
<feature type="transmembrane region" description="Helical" evidence="7">
    <location>
        <begin position="6"/>
        <end position="24"/>
    </location>
</feature>
<name>A0A0T5Z073_9GAMM</name>
<dbReference type="PIRSF" id="PIRSF019239">
    <property type="entry name" value="MrpE"/>
    <property type="match status" value="1"/>
</dbReference>
<dbReference type="GO" id="GO:0008324">
    <property type="term" value="F:monoatomic cation transmembrane transporter activity"/>
    <property type="evidence" value="ECO:0007669"/>
    <property type="project" value="InterPro"/>
</dbReference>
<accession>A0A0T5Z073</accession>
<evidence type="ECO:0000313" key="9">
    <source>
        <dbReference type="Proteomes" id="UP000051634"/>
    </source>
</evidence>
<dbReference type="PANTHER" id="PTHR34584">
    <property type="entry name" value="NA(+)/H(+) ANTIPORTER SUBUNIT E1"/>
    <property type="match status" value="1"/>
</dbReference>
<proteinExistence type="inferred from homology"/>
<dbReference type="Pfam" id="PF01899">
    <property type="entry name" value="MNHE"/>
    <property type="match status" value="1"/>
</dbReference>
<evidence type="ECO:0000256" key="4">
    <source>
        <dbReference type="ARBA" id="ARBA00022692"/>
    </source>
</evidence>
<protein>
    <submittedName>
        <fullName evidence="8">Membrane bound protein complex subunit mbxA</fullName>
    </submittedName>
</protein>
<keyword evidence="3" id="KW-1003">Cell membrane</keyword>
<dbReference type="EMBL" id="LDXT01000062">
    <property type="protein sequence ID" value="KRT56219.1"/>
    <property type="molecule type" value="Genomic_DNA"/>
</dbReference>
<comment type="caution">
    <text evidence="8">The sequence shown here is derived from an EMBL/GenBank/DDBJ whole genome shotgun (WGS) entry which is preliminary data.</text>
</comment>
<gene>
    <name evidence="8" type="ORF">Ga0074115_1359</name>
</gene>
<comment type="similarity">
    <text evidence="2">Belongs to the CPA3 antiporters (TC 2.A.63) subunit E family.</text>
</comment>
<dbReference type="InterPro" id="IPR002758">
    <property type="entry name" value="Cation_antiport_E"/>
</dbReference>
<evidence type="ECO:0000256" key="2">
    <source>
        <dbReference type="ARBA" id="ARBA00006228"/>
    </source>
</evidence>
<comment type="subcellular location">
    <subcellularLocation>
        <location evidence="1">Cell membrane</location>
        <topology evidence="1">Multi-pass membrane protein</topology>
    </subcellularLocation>
</comment>
<evidence type="ECO:0000256" key="6">
    <source>
        <dbReference type="ARBA" id="ARBA00023136"/>
    </source>
</evidence>
<dbReference type="AlphaFoldDB" id="A0A0T5Z073"/>
<dbReference type="RefSeq" id="WP_060528615.1">
    <property type="nucleotide sequence ID" value="NZ_KQ557146.1"/>
</dbReference>
<evidence type="ECO:0000256" key="3">
    <source>
        <dbReference type="ARBA" id="ARBA00022475"/>
    </source>
</evidence>
<evidence type="ECO:0000256" key="5">
    <source>
        <dbReference type="ARBA" id="ARBA00022989"/>
    </source>
</evidence>
<keyword evidence="5 7" id="KW-1133">Transmembrane helix</keyword>
<dbReference type="Proteomes" id="UP000051634">
    <property type="component" value="Unassembled WGS sequence"/>
</dbReference>
<dbReference type="PANTHER" id="PTHR34584:SF1">
    <property type="entry name" value="NA(+)_H(+) ANTIPORTER SUBUNIT E1"/>
    <property type="match status" value="1"/>
</dbReference>
<dbReference type="GO" id="GO:0005886">
    <property type="term" value="C:plasma membrane"/>
    <property type="evidence" value="ECO:0007669"/>
    <property type="project" value="UniProtKB-SubCell"/>
</dbReference>
<keyword evidence="9" id="KW-1185">Reference proteome</keyword>
<evidence type="ECO:0000256" key="7">
    <source>
        <dbReference type="SAM" id="Phobius"/>
    </source>
</evidence>